<keyword evidence="1 4" id="KW-0349">Heme</keyword>
<protein>
    <submittedName>
        <fullName evidence="6">Cytochrome c</fullName>
    </submittedName>
</protein>
<sequence length="148" mass="15603">MSKKLGLIAAIAALAGVGLFLWNGQNGGMQQAGKDNTPLPQGAALADVRVPDGLSQQAQMGERAFNGVCADCHGKKAAGRQGMGPPLVHKIYEPSHHGDMAFHLAVKNGVRAHHWPFGNMPSQSGLTKGDVSAIVAYVRELQRENGIE</sequence>
<evidence type="ECO:0000256" key="4">
    <source>
        <dbReference type="PROSITE-ProRule" id="PRU00433"/>
    </source>
</evidence>
<dbReference type="GO" id="GO:0009055">
    <property type="term" value="F:electron transfer activity"/>
    <property type="evidence" value="ECO:0007669"/>
    <property type="project" value="InterPro"/>
</dbReference>
<dbReference type="RefSeq" id="WP_154150662.1">
    <property type="nucleotide sequence ID" value="NZ_SZWE01000001.1"/>
</dbReference>
<reference evidence="6 7" key="1">
    <citation type="submission" date="2019-05" db="EMBL/GenBank/DDBJ databases">
        <title>Roseovarius bejariae sp. nov., a moderately halophylic bacterium isolated from a saline soil in Rambla Salada (Murcia).</title>
        <authorList>
            <person name="Castro D.J."/>
            <person name="Gomez-Altuve A."/>
            <person name="Reina J.C."/>
            <person name="Rodriguez M."/>
            <person name="Sampedro I."/>
            <person name="Llamas I."/>
            <person name="Martinez-Checa F."/>
        </authorList>
    </citation>
    <scope>NUCLEOTIDE SEQUENCE [LARGE SCALE GENOMIC DNA]</scope>
    <source>
        <strain evidence="6 7">A21</strain>
    </source>
</reference>
<accession>A0A844CZH2</accession>
<dbReference type="Gene3D" id="1.10.760.10">
    <property type="entry name" value="Cytochrome c-like domain"/>
    <property type="match status" value="1"/>
</dbReference>
<name>A0A844CZH2_9RHOB</name>
<evidence type="ECO:0000313" key="7">
    <source>
        <dbReference type="Proteomes" id="UP000564704"/>
    </source>
</evidence>
<proteinExistence type="predicted"/>
<dbReference type="OrthoDB" id="7854060at2"/>
<evidence type="ECO:0000256" key="3">
    <source>
        <dbReference type="ARBA" id="ARBA00023004"/>
    </source>
</evidence>
<organism evidence="6 7">
    <name type="scientific">Roseovarius bejariae</name>
    <dbReference type="NCBI Taxonomy" id="2576383"/>
    <lineage>
        <taxon>Bacteria</taxon>
        <taxon>Pseudomonadati</taxon>
        <taxon>Pseudomonadota</taxon>
        <taxon>Alphaproteobacteria</taxon>
        <taxon>Rhodobacterales</taxon>
        <taxon>Roseobacteraceae</taxon>
        <taxon>Roseovarius</taxon>
    </lineage>
</organism>
<evidence type="ECO:0000259" key="5">
    <source>
        <dbReference type="PROSITE" id="PS51007"/>
    </source>
</evidence>
<dbReference type="GO" id="GO:0046872">
    <property type="term" value="F:metal ion binding"/>
    <property type="evidence" value="ECO:0007669"/>
    <property type="project" value="UniProtKB-KW"/>
</dbReference>
<keyword evidence="3 4" id="KW-0408">Iron</keyword>
<dbReference type="AlphaFoldDB" id="A0A844CZH2"/>
<gene>
    <name evidence="6" type="ORF">FDP25_08235</name>
</gene>
<dbReference type="GO" id="GO:0020037">
    <property type="term" value="F:heme binding"/>
    <property type="evidence" value="ECO:0007669"/>
    <property type="project" value="InterPro"/>
</dbReference>
<evidence type="ECO:0000313" key="6">
    <source>
        <dbReference type="EMBL" id="MRU15414.1"/>
    </source>
</evidence>
<dbReference type="EMBL" id="SZWE01000001">
    <property type="protein sequence ID" value="MRU15414.1"/>
    <property type="molecule type" value="Genomic_DNA"/>
</dbReference>
<dbReference type="Pfam" id="PF00034">
    <property type="entry name" value="Cytochrom_C"/>
    <property type="match status" value="1"/>
</dbReference>
<dbReference type="InterPro" id="IPR036909">
    <property type="entry name" value="Cyt_c-like_dom_sf"/>
</dbReference>
<dbReference type="PROSITE" id="PS51007">
    <property type="entry name" value="CYTC"/>
    <property type="match status" value="1"/>
</dbReference>
<dbReference type="Proteomes" id="UP000564704">
    <property type="component" value="Unassembled WGS sequence"/>
</dbReference>
<keyword evidence="7" id="KW-1185">Reference proteome</keyword>
<comment type="caution">
    <text evidence="6">The sequence shown here is derived from an EMBL/GenBank/DDBJ whole genome shotgun (WGS) entry which is preliminary data.</text>
</comment>
<dbReference type="InterPro" id="IPR009056">
    <property type="entry name" value="Cyt_c-like_dom"/>
</dbReference>
<feature type="domain" description="Cytochrome c" evidence="5">
    <location>
        <begin position="56"/>
        <end position="142"/>
    </location>
</feature>
<keyword evidence="2 4" id="KW-0479">Metal-binding</keyword>
<evidence type="ECO:0000256" key="1">
    <source>
        <dbReference type="ARBA" id="ARBA00022617"/>
    </source>
</evidence>
<evidence type="ECO:0000256" key="2">
    <source>
        <dbReference type="ARBA" id="ARBA00022723"/>
    </source>
</evidence>
<dbReference type="SUPFAM" id="SSF46626">
    <property type="entry name" value="Cytochrome c"/>
    <property type="match status" value="1"/>
</dbReference>